<dbReference type="Proteomes" id="UP000298663">
    <property type="component" value="Chromosome X"/>
</dbReference>
<proteinExistence type="predicted"/>
<keyword evidence="2" id="KW-1185">Reference proteome</keyword>
<name>A0A4U8ULE8_STECR</name>
<protein>
    <submittedName>
        <fullName evidence="1">Uncharacterized protein</fullName>
    </submittedName>
</protein>
<reference evidence="1 2" key="2">
    <citation type="journal article" date="2019" name="G3 (Bethesda)">
        <title>Hybrid Assembly of the Genome of the Entomopathogenic Nematode Steinernema carpocapsae Identifies the X-Chromosome.</title>
        <authorList>
            <person name="Serra L."/>
            <person name="Macchietto M."/>
            <person name="Macias-Munoz A."/>
            <person name="McGill C.J."/>
            <person name="Rodriguez I.M."/>
            <person name="Rodriguez B."/>
            <person name="Murad R."/>
            <person name="Mortazavi A."/>
        </authorList>
    </citation>
    <scope>NUCLEOTIDE SEQUENCE [LARGE SCALE GENOMIC DNA]</scope>
    <source>
        <strain evidence="1 2">ALL</strain>
    </source>
</reference>
<evidence type="ECO:0000313" key="2">
    <source>
        <dbReference type="Proteomes" id="UP000298663"/>
    </source>
</evidence>
<organism evidence="1 2">
    <name type="scientific">Steinernema carpocapsae</name>
    <name type="common">Entomopathogenic nematode</name>
    <dbReference type="NCBI Taxonomy" id="34508"/>
    <lineage>
        <taxon>Eukaryota</taxon>
        <taxon>Metazoa</taxon>
        <taxon>Ecdysozoa</taxon>
        <taxon>Nematoda</taxon>
        <taxon>Chromadorea</taxon>
        <taxon>Rhabditida</taxon>
        <taxon>Tylenchina</taxon>
        <taxon>Panagrolaimomorpha</taxon>
        <taxon>Strongyloidoidea</taxon>
        <taxon>Steinernematidae</taxon>
        <taxon>Steinernema</taxon>
    </lineage>
</organism>
<accession>A0A4U8ULE8</accession>
<sequence>MEFILRNSTSTRRRLYVGNATDRIRLTLKEEQARDVARQAPRLHRGTIITRTDVFAGPLDLSEFVICMCLLCFL</sequence>
<reference evidence="1 2" key="1">
    <citation type="journal article" date="2015" name="Genome Biol.">
        <title>Comparative genomics of Steinernema reveals deeply conserved gene regulatory networks.</title>
        <authorList>
            <person name="Dillman A.R."/>
            <person name="Macchietto M."/>
            <person name="Porter C.F."/>
            <person name="Rogers A."/>
            <person name="Williams B."/>
            <person name="Antoshechkin I."/>
            <person name="Lee M.M."/>
            <person name="Goodwin Z."/>
            <person name="Lu X."/>
            <person name="Lewis E.E."/>
            <person name="Goodrich-Blair H."/>
            <person name="Stock S.P."/>
            <person name="Adams B.J."/>
            <person name="Sternberg P.W."/>
            <person name="Mortazavi A."/>
        </authorList>
    </citation>
    <scope>NUCLEOTIDE SEQUENCE [LARGE SCALE GENOMIC DNA]</scope>
    <source>
        <strain evidence="1 2">ALL</strain>
    </source>
</reference>
<gene>
    <name evidence="1" type="ORF">L596_001314</name>
</gene>
<comment type="caution">
    <text evidence="1">The sequence shown here is derived from an EMBL/GenBank/DDBJ whole genome shotgun (WGS) entry which is preliminary data.</text>
</comment>
<dbReference type="EMBL" id="AZBU02000001">
    <property type="protein sequence ID" value="TMS33591.1"/>
    <property type="molecule type" value="Genomic_DNA"/>
</dbReference>
<dbReference type="AlphaFoldDB" id="A0A4U8ULE8"/>
<evidence type="ECO:0000313" key="1">
    <source>
        <dbReference type="EMBL" id="TMS33591.1"/>
    </source>
</evidence>
<dbReference type="EMBL" id="CM016762">
    <property type="protein sequence ID" value="TMS33591.1"/>
    <property type="molecule type" value="Genomic_DNA"/>
</dbReference>